<comment type="caution">
    <text evidence="1">The sequence shown here is derived from an EMBL/GenBank/DDBJ whole genome shotgun (WGS) entry which is preliminary data.</text>
</comment>
<keyword evidence="2" id="KW-1185">Reference proteome</keyword>
<dbReference type="RefSeq" id="XP_027616944.1">
    <property type="nucleotide sequence ID" value="XM_027761143.1"/>
</dbReference>
<evidence type="ECO:0000313" key="2">
    <source>
        <dbReference type="Proteomes" id="UP000287166"/>
    </source>
</evidence>
<dbReference type="EMBL" id="BFAD01000008">
    <property type="protein sequence ID" value="GBE86031.1"/>
    <property type="molecule type" value="Genomic_DNA"/>
</dbReference>
<organism evidence="1 2">
    <name type="scientific">Sparassis crispa</name>
    <dbReference type="NCBI Taxonomy" id="139825"/>
    <lineage>
        <taxon>Eukaryota</taxon>
        <taxon>Fungi</taxon>
        <taxon>Dikarya</taxon>
        <taxon>Basidiomycota</taxon>
        <taxon>Agaricomycotina</taxon>
        <taxon>Agaricomycetes</taxon>
        <taxon>Polyporales</taxon>
        <taxon>Sparassidaceae</taxon>
        <taxon>Sparassis</taxon>
    </lineage>
</organism>
<dbReference type="Proteomes" id="UP000287166">
    <property type="component" value="Unassembled WGS sequence"/>
</dbReference>
<reference evidence="1 2" key="1">
    <citation type="journal article" date="2018" name="Sci. Rep.">
        <title>Genome sequence of the cauliflower mushroom Sparassis crispa (Hanabiratake) and its association with beneficial usage.</title>
        <authorList>
            <person name="Kiyama R."/>
            <person name="Furutani Y."/>
            <person name="Kawaguchi K."/>
            <person name="Nakanishi T."/>
        </authorList>
    </citation>
    <scope>NUCLEOTIDE SEQUENCE [LARGE SCALE GENOMIC DNA]</scope>
</reference>
<protein>
    <submittedName>
        <fullName evidence="1">Uncharacterized protein</fullName>
    </submittedName>
</protein>
<name>A0A401GUX0_9APHY</name>
<proteinExistence type="predicted"/>
<gene>
    <name evidence="1" type="ORF">SCP_0805550</name>
</gene>
<accession>A0A401GUX0</accession>
<evidence type="ECO:0000313" key="1">
    <source>
        <dbReference type="EMBL" id="GBE86031.1"/>
    </source>
</evidence>
<sequence>MTDRLEIRCESHTVYINNYKQTLPRAELLQLVKGYRNEKTLYLADCLFEDLQKVDELIDMFPHLTALHTRSVNVTTPKEAQGKNTRPLVEVYLRELLAKIKEVFG</sequence>
<dbReference type="AlphaFoldDB" id="A0A401GUX0"/>
<dbReference type="InParanoid" id="A0A401GUX0"/>
<dbReference type="GeneID" id="38782948"/>